<evidence type="ECO:0000256" key="2">
    <source>
        <dbReference type="SAM" id="Phobius"/>
    </source>
</evidence>
<organism evidence="3 4">
    <name type="scientific">Paenibacillus agri</name>
    <dbReference type="NCBI Taxonomy" id="2744309"/>
    <lineage>
        <taxon>Bacteria</taxon>
        <taxon>Bacillati</taxon>
        <taxon>Bacillota</taxon>
        <taxon>Bacilli</taxon>
        <taxon>Bacillales</taxon>
        <taxon>Paenibacillaceae</taxon>
        <taxon>Paenibacillus</taxon>
    </lineage>
</organism>
<keyword evidence="4" id="KW-1185">Reference proteome</keyword>
<keyword evidence="2" id="KW-0812">Transmembrane</keyword>
<comment type="caution">
    <text evidence="3">The sequence shown here is derived from an EMBL/GenBank/DDBJ whole genome shotgun (WGS) entry which is preliminary data.</text>
</comment>
<dbReference type="EMBL" id="JABWCS010000177">
    <property type="protein sequence ID" value="NUU59082.1"/>
    <property type="molecule type" value="Genomic_DNA"/>
</dbReference>
<evidence type="ECO:0000256" key="1">
    <source>
        <dbReference type="SAM" id="MobiDB-lite"/>
    </source>
</evidence>
<feature type="transmembrane region" description="Helical" evidence="2">
    <location>
        <begin position="31"/>
        <end position="53"/>
    </location>
</feature>
<feature type="transmembrane region" description="Helical" evidence="2">
    <location>
        <begin position="92"/>
        <end position="113"/>
    </location>
</feature>
<dbReference type="AlphaFoldDB" id="A0A850EKJ2"/>
<dbReference type="RefSeq" id="WP_175369792.1">
    <property type="nucleotide sequence ID" value="NZ_JABWCS010000177.1"/>
</dbReference>
<sequence>MARVNIQDPPASGSGREFYLLGYNRTGIDSFIIALSYVLMPVGLVAAILRMLLTHYKNQRKASNYNLLCHALIGGFVDLSLIMILSGGLDDLNMGIFFIVFIAILFLMPAYFLGNAASKAKLKFSQLCHSYMVMSLDEGVRYIGTLAQLTGQSESDVRRDLRYLQEQGLIPHGLTFYEGQGAEGSAVKETTSTARAGQAAAPSGSSEKTSASSQPKPKPGPQQLPKAMRCPGCGAQNTVQPGQAKPCDYCGTTLTYS</sequence>
<keyword evidence="2" id="KW-0472">Membrane</keyword>
<protein>
    <submittedName>
        <fullName evidence="3">Uncharacterized protein</fullName>
    </submittedName>
</protein>
<name>A0A850EKJ2_9BACL</name>
<accession>A0A850EKJ2</accession>
<evidence type="ECO:0000313" key="4">
    <source>
        <dbReference type="Proteomes" id="UP000564806"/>
    </source>
</evidence>
<dbReference type="SUPFAM" id="SSF46785">
    <property type="entry name" value="Winged helix' DNA-binding domain"/>
    <property type="match status" value="1"/>
</dbReference>
<dbReference type="InterPro" id="IPR036390">
    <property type="entry name" value="WH_DNA-bd_sf"/>
</dbReference>
<feature type="compositionally biased region" description="Polar residues" evidence="1">
    <location>
        <begin position="203"/>
        <end position="213"/>
    </location>
</feature>
<keyword evidence="2" id="KW-1133">Transmembrane helix</keyword>
<evidence type="ECO:0000313" key="3">
    <source>
        <dbReference type="EMBL" id="NUU59082.1"/>
    </source>
</evidence>
<feature type="transmembrane region" description="Helical" evidence="2">
    <location>
        <begin position="65"/>
        <end position="86"/>
    </location>
</feature>
<feature type="region of interest" description="Disordered" evidence="1">
    <location>
        <begin position="187"/>
        <end position="245"/>
    </location>
</feature>
<proteinExistence type="predicted"/>
<gene>
    <name evidence="3" type="ORF">HPT30_01625</name>
</gene>
<dbReference type="Proteomes" id="UP000564806">
    <property type="component" value="Unassembled WGS sequence"/>
</dbReference>
<reference evidence="3" key="1">
    <citation type="submission" date="2020-06" db="EMBL/GenBank/DDBJ databases">
        <title>Paenibacillus sp. nov., isolated from soil.</title>
        <authorList>
            <person name="Seo Y.L."/>
        </authorList>
    </citation>
    <scope>NUCLEOTIDE SEQUENCE [LARGE SCALE GENOMIC DNA]</scope>
    <source>
        <strain evidence="3">JW14</strain>
    </source>
</reference>